<feature type="domain" description="DUF302" evidence="1">
    <location>
        <begin position="50"/>
        <end position="109"/>
    </location>
</feature>
<evidence type="ECO:0000259" key="1">
    <source>
        <dbReference type="Pfam" id="PF03625"/>
    </source>
</evidence>
<keyword evidence="3" id="KW-1185">Reference proteome</keyword>
<dbReference type="Proteomes" id="UP000078070">
    <property type="component" value="Chromosome"/>
</dbReference>
<dbReference type="CDD" id="cd14797">
    <property type="entry name" value="DUF302"/>
    <property type="match status" value="1"/>
</dbReference>
<proteinExistence type="predicted"/>
<dbReference type="Pfam" id="PF03625">
    <property type="entry name" value="DUF302"/>
    <property type="match status" value="1"/>
</dbReference>
<dbReference type="PANTHER" id="PTHR38342">
    <property type="entry name" value="SLR5037 PROTEIN"/>
    <property type="match status" value="1"/>
</dbReference>
<name>A0A1A9F4U5_9GAMM</name>
<dbReference type="PANTHER" id="PTHR38342:SF2">
    <property type="entry name" value="INNER MEMBRANE OR EXPORTED"/>
    <property type="match status" value="1"/>
</dbReference>
<evidence type="ECO:0000313" key="2">
    <source>
        <dbReference type="EMBL" id="ANG65092.1"/>
    </source>
</evidence>
<dbReference type="AlphaFoldDB" id="A0A1A9F4U5"/>
<dbReference type="SUPFAM" id="SSF103247">
    <property type="entry name" value="TT1751-like"/>
    <property type="match status" value="1"/>
</dbReference>
<dbReference type="EMBL" id="CP015839">
    <property type="protein sequence ID" value="ANG65092.1"/>
    <property type="molecule type" value="Genomic_DNA"/>
</dbReference>
<dbReference type="InterPro" id="IPR005180">
    <property type="entry name" value="DUF302"/>
</dbReference>
<organism evidence="2 3">
    <name type="scientific">Marinobacterium aestuarii</name>
    <dbReference type="NCBI Taxonomy" id="1821621"/>
    <lineage>
        <taxon>Bacteria</taxon>
        <taxon>Pseudomonadati</taxon>
        <taxon>Pseudomonadota</taxon>
        <taxon>Gammaproteobacteria</taxon>
        <taxon>Oceanospirillales</taxon>
        <taxon>Oceanospirillaceae</taxon>
        <taxon>Marinobacterium</taxon>
    </lineage>
</organism>
<evidence type="ECO:0000313" key="3">
    <source>
        <dbReference type="Proteomes" id="UP000078070"/>
    </source>
</evidence>
<dbReference type="STRING" id="1821621.A8C75_03680"/>
<accession>A0A1A9F4U5</accession>
<protein>
    <recommendedName>
        <fullName evidence="1">DUF302 domain-containing protein</fullName>
    </recommendedName>
</protein>
<dbReference type="InterPro" id="IPR035923">
    <property type="entry name" value="TT1751-like_sf"/>
</dbReference>
<sequence>MIFSLPSLQAQAADEVRRIDSSQSFAQLAERLDAAVVANKMVVVTRASASKGAASRGVSIPGNLVVGVYRNDYAVRMLEASVAAGIEAPLRFYLTENADGSTRLSWATPSSTFAPYASPALDEMAQELDAVFAAIARDATE</sequence>
<reference evidence="2 3" key="2">
    <citation type="journal article" date="2018" name="Int. J. Syst. Evol. Microbiol.">
        <title>Marinobacterium aestuarii sp. nov., a benzene-degrading marine bacterium isolated from estuary sediment.</title>
        <authorList>
            <person name="Bae S.S."/>
            <person name="Jung J."/>
            <person name="Chung D."/>
            <person name="Baek K."/>
        </authorList>
    </citation>
    <scope>NUCLEOTIDE SEQUENCE [LARGE SCALE GENOMIC DNA]</scope>
    <source>
        <strain evidence="2 3">ST58-10</strain>
    </source>
</reference>
<dbReference type="KEGG" id="mars:A8C75_03680"/>
<dbReference type="Gene3D" id="3.30.310.70">
    <property type="entry name" value="TT1751-like domain"/>
    <property type="match status" value="1"/>
</dbReference>
<reference evidence="3" key="1">
    <citation type="submission" date="2016-05" db="EMBL/GenBank/DDBJ databases">
        <authorList>
            <person name="Baek K."/>
            <person name="Yang S.-J."/>
        </authorList>
    </citation>
    <scope>NUCLEOTIDE SEQUENCE [LARGE SCALE GENOMIC DNA]</scope>
    <source>
        <strain evidence="3">ST58-10</strain>
    </source>
</reference>
<gene>
    <name evidence="2" type="ORF">A8C75_03680</name>
</gene>